<dbReference type="RefSeq" id="WP_057626642.1">
    <property type="nucleotide sequence ID" value="NZ_LDJJ01000007.1"/>
</dbReference>
<keyword evidence="3" id="KW-1185">Reference proteome</keyword>
<keyword evidence="1" id="KW-0812">Transmembrane</keyword>
<keyword evidence="1" id="KW-1133">Transmembrane helix</keyword>
<accession>A0A0R0D316</accession>
<feature type="transmembrane region" description="Helical" evidence="1">
    <location>
        <begin position="17"/>
        <end position="39"/>
    </location>
</feature>
<dbReference type="EMBL" id="LDJJ01000007">
    <property type="protein sequence ID" value="KRG71768.1"/>
    <property type="molecule type" value="Genomic_DNA"/>
</dbReference>
<sequence length="149" mass="15871">MPRETDQKTAHSPADDVLWGSVIVVLVWAFVAFFTRFFWRGSSASPVEAILTFLSAAQVAIFIVSCLMTWALVRLLGRLLGGGASNSDGKYFGRLALAEIGSALTTVGALLIACTILGGGVHLLIGSFVAHYYGYLFKSEFGAGSSFKV</sequence>
<comment type="caution">
    <text evidence="2">The sequence shown here is derived from an EMBL/GenBank/DDBJ whole genome shotgun (WGS) entry which is preliminary data.</text>
</comment>
<keyword evidence="1" id="KW-0472">Membrane</keyword>
<reference evidence="2 3" key="1">
    <citation type="submission" date="2015-05" db="EMBL/GenBank/DDBJ databases">
        <title>Genome sequencing and analysis of members of genus Stenotrophomonas.</title>
        <authorList>
            <person name="Patil P.P."/>
            <person name="Midha S."/>
            <person name="Patil P.B."/>
        </authorList>
    </citation>
    <scope>NUCLEOTIDE SEQUENCE [LARGE SCALE GENOMIC DNA]</scope>
    <source>
        <strain evidence="2 3">DSM 18941</strain>
    </source>
</reference>
<feature type="transmembrane region" description="Helical" evidence="1">
    <location>
        <begin position="107"/>
        <end position="130"/>
    </location>
</feature>
<gene>
    <name evidence="2" type="ORF">ABB27_02435</name>
</gene>
<dbReference type="Proteomes" id="UP000051863">
    <property type="component" value="Unassembled WGS sequence"/>
</dbReference>
<dbReference type="PATRIC" id="fig|405446.3.peg.3370"/>
<evidence type="ECO:0000313" key="3">
    <source>
        <dbReference type="Proteomes" id="UP000051863"/>
    </source>
</evidence>
<organism evidence="2 3">
    <name type="scientific">Stenotrophomonas terrae</name>
    <dbReference type="NCBI Taxonomy" id="405446"/>
    <lineage>
        <taxon>Bacteria</taxon>
        <taxon>Pseudomonadati</taxon>
        <taxon>Pseudomonadota</taxon>
        <taxon>Gammaproteobacteria</taxon>
        <taxon>Lysobacterales</taxon>
        <taxon>Lysobacteraceae</taxon>
        <taxon>Stenotrophomonas</taxon>
    </lineage>
</organism>
<feature type="transmembrane region" description="Helical" evidence="1">
    <location>
        <begin position="51"/>
        <end position="73"/>
    </location>
</feature>
<protein>
    <submittedName>
        <fullName evidence="2">Uncharacterized protein</fullName>
    </submittedName>
</protein>
<evidence type="ECO:0000256" key="1">
    <source>
        <dbReference type="SAM" id="Phobius"/>
    </source>
</evidence>
<proteinExistence type="predicted"/>
<name>A0A0R0D316_9GAMM</name>
<evidence type="ECO:0000313" key="2">
    <source>
        <dbReference type="EMBL" id="KRG71768.1"/>
    </source>
</evidence>
<dbReference type="AlphaFoldDB" id="A0A0R0D316"/>